<name>A0A2A5CDW0_9GAMM</name>
<dbReference type="Proteomes" id="UP000228987">
    <property type="component" value="Unassembled WGS sequence"/>
</dbReference>
<feature type="active site" description="Proton acceptor" evidence="4">
    <location>
        <position position="43"/>
    </location>
</feature>
<dbReference type="EMBL" id="NVWI01000003">
    <property type="protein sequence ID" value="PCJ42064.1"/>
    <property type="molecule type" value="Genomic_DNA"/>
</dbReference>
<gene>
    <name evidence="4" type="primary">pdxJ</name>
    <name evidence="6" type="ORF">COA71_05580</name>
</gene>
<comment type="catalytic activity">
    <reaction evidence="4">
        <text>3-amino-2-oxopropyl phosphate + 1-deoxy-D-xylulose 5-phosphate = pyridoxine 5'-phosphate + phosphate + 2 H2O + H(+)</text>
        <dbReference type="Rhea" id="RHEA:15265"/>
        <dbReference type="ChEBI" id="CHEBI:15377"/>
        <dbReference type="ChEBI" id="CHEBI:15378"/>
        <dbReference type="ChEBI" id="CHEBI:43474"/>
        <dbReference type="ChEBI" id="CHEBI:57279"/>
        <dbReference type="ChEBI" id="CHEBI:57792"/>
        <dbReference type="ChEBI" id="CHEBI:58589"/>
        <dbReference type="EC" id="2.6.99.2"/>
    </reaction>
</comment>
<evidence type="ECO:0000256" key="3">
    <source>
        <dbReference type="ARBA" id="ARBA00023096"/>
    </source>
</evidence>
<accession>A0A2A5CDW0</accession>
<dbReference type="PANTHER" id="PTHR30456:SF0">
    <property type="entry name" value="PYRIDOXINE 5'-PHOSPHATE SYNTHASE"/>
    <property type="match status" value="1"/>
</dbReference>
<feature type="binding site" evidence="4">
    <location>
        <position position="50"/>
    </location>
    <ligand>
        <name>1-deoxy-D-xylulose 5-phosphate</name>
        <dbReference type="ChEBI" id="CHEBI:57792"/>
    </ligand>
</feature>
<protein>
    <recommendedName>
        <fullName evidence="4 5">Pyridoxine 5'-phosphate synthase</fullName>
        <shortName evidence="4">PNP synthase</shortName>
        <ecNumber evidence="4 5">2.6.99.2</ecNumber>
    </recommendedName>
</protein>
<dbReference type="NCBIfam" id="TIGR00559">
    <property type="entry name" value="pdxJ"/>
    <property type="match status" value="1"/>
</dbReference>
<dbReference type="InterPro" id="IPR036130">
    <property type="entry name" value="Pyridoxine-5'_phos_synth"/>
</dbReference>
<dbReference type="Gene3D" id="3.20.20.70">
    <property type="entry name" value="Aldolase class I"/>
    <property type="match status" value="1"/>
</dbReference>
<dbReference type="GO" id="GO:0008615">
    <property type="term" value="P:pyridoxine biosynthetic process"/>
    <property type="evidence" value="ECO:0007669"/>
    <property type="project" value="UniProtKB-UniRule"/>
</dbReference>
<dbReference type="InterPro" id="IPR013785">
    <property type="entry name" value="Aldolase_TIM"/>
</dbReference>
<dbReference type="AlphaFoldDB" id="A0A2A5CDW0"/>
<comment type="pathway">
    <text evidence="4">Cofactor biosynthesis; pyridoxine 5'-phosphate biosynthesis; pyridoxine 5'-phosphate from D-erythrose 4-phosphate: step 5/5.</text>
</comment>
<dbReference type="PANTHER" id="PTHR30456">
    <property type="entry name" value="PYRIDOXINE 5'-PHOSPHATE SYNTHASE"/>
    <property type="match status" value="1"/>
</dbReference>
<evidence type="ECO:0000313" key="7">
    <source>
        <dbReference type="Proteomes" id="UP000228987"/>
    </source>
</evidence>
<dbReference type="GO" id="GO:0033856">
    <property type="term" value="F:pyridoxine 5'-phosphate synthase activity"/>
    <property type="evidence" value="ECO:0007669"/>
    <property type="project" value="UniProtKB-UniRule"/>
</dbReference>
<keyword evidence="3 4" id="KW-0664">Pyridoxine biosynthesis</keyword>
<comment type="subcellular location">
    <subcellularLocation>
        <location evidence="4">Cytoplasm</location>
    </subcellularLocation>
</comment>
<dbReference type="CDD" id="cd00003">
    <property type="entry name" value="PNPsynthase"/>
    <property type="match status" value="1"/>
</dbReference>
<feature type="binding site" evidence="4">
    <location>
        <begin position="217"/>
        <end position="218"/>
    </location>
    <ligand>
        <name>3-amino-2-oxopropyl phosphate</name>
        <dbReference type="ChEBI" id="CHEBI:57279"/>
    </ligand>
</feature>
<comment type="caution">
    <text evidence="4">Lacks conserved residue(s) required for the propagation of feature annotation.</text>
</comment>
<reference evidence="7" key="1">
    <citation type="submission" date="2017-08" db="EMBL/GenBank/DDBJ databases">
        <title>A dynamic microbial community with high functional redundancy inhabits the cold, oxic subseafloor aquifer.</title>
        <authorList>
            <person name="Tully B.J."/>
            <person name="Wheat C.G."/>
            <person name="Glazer B.T."/>
            <person name="Huber J.A."/>
        </authorList>
    </citation>
    <scope>NUCLEOTIDE SEQUENCE [LARGE SCALE GENOMIC DNA]</scope>
</reference>
<comment type="similarity">
    <text evidence="4">Belongs to the PNP synthase family.</text>
</comment>
<keyword evidence="1 4" id="KW-0963">Cytoplasm</keyword>
<evidence type="ECO:0000256" key="1">
    <source>
        <dbReference type="ARBA" id="ARBA00022490"/>
    </source>
</evidence>
<organism evidence="6 7">
    <name type="scientific">SAR86 cluster bacterium</name>
    <dbReference type="NCBI Taxonomy" id="2030880"/>
    <lineage>
        <taxon>Bacteria</taxon>
        <taxon>Pseudomonadati</taxon>
        <taxon>Pseudomonadota</taxon>
        <taxon>Gammaproteobacteria</taxon>
        <taxon>SAR86 cluster</taxon>
    </lineage>
</organism>
<comment type="subunit">
    <text evidence="4">Homooctamer; tetramer of dimers.</text>
</comment>
<dbReference type="GO" id="GO:0005829">
    <property type="term" value="C:cytosol"/>
    <property type="evidence" value="ECO:0007669"/>
    <property type="project" value="TreeGrafter"/>
</dbReference>
<keyword evidence="2 4" id="KW-0808">Transferase</keyword>
<evidence type="ECO:0000256" key="2">
    <source>
        <dbReference type="ARBA" id="ARBA00022679"/>
    </source>
</evidence>
<feature type="binding site" evidence="4">
    <location>
        <position position="7"/>
    </location>
    <ligand>
        <name>3-amino-2-oxopropyl phosphate</name>
        <dbReference type="ChEBI" id="CHEBI:57279"/>
    </ligand>
</feature>
<feature type="site" description="Transition state stabilizer" evidence="4">
    <location>
        <position position="155"/>
    </location>
</feature>
<feature type="binding site" evidence="4">
    <location>
        <position position="18"/>
    </location>
    <ligand>
        <name>3-amino-2-oxopropyl phosphate</name>
        <dbReference type="ChEBI" id="CHEBI:57279"/>
    </ligand>
</feature>
<feature type="binding site" evidence="4">
    <location>
        <position position="45"/>
    </location>
    <ligand>
        <name>1-deoxy-D-xylulose 5-phosphate</name>
        <dbReference type="ChEBI" id="CHEBI:57792"/>
    </ligand>
</feature>
<feature type="binding site" evidence="4">
    <location>
        <position position="104"/>
    </location>
    <ligand>
        <name>1-deoxy-D-xylulose 5-phosphate</name>
        <dbReference type="ChEBI" id="CHEBI:57792"/>
    </ligand>
</feature>
<feature type="active site" description="Proton donor" evidence="4">
    <location>
        <position position="195"/>
    </location>
</feature>
<dbReference type="HAMAP" id="MF_00279">
    <property type="entry name" value="PdxJ"/>
    <property type="match status" value="1"/>
</dbReference>
<feature type="binding site" evidence="4">
    <location>
        <position position="196"/>
    </location>
    <ligand>
        <name>3-amino-2-oxopropyl phosphate</name>
        <dbReference type="ChEBI" id="CHEBI:57279"/>
    </ligand>
</feature>
<sequence>MTALSVNLNKLALLRNSRGHNAPDLLHYAKRFIELGVQGITIHPRPDERHITQQDAYELAHLLRGFPRVEFNIEGYPSEAFLQLVERCKPTQCTLVPDAEDQLTSDHGWDFTQHLDTLKPIIQRLKKAGVRVAVFLDPDIEQIELTAQSGTDRIELYTEEFASEFSSNKAKDVLNKYQVAAILAQKLGLGVNAGHDLNLKNLPSFLSIPDILEVSIGHALIIECIDHGIEKVVSDYLSICKGICKV</sequence>
<evidence type="ECO:0000256" key="5">
    <source>
        <dbReference type="NCBIfam" id="TIGR00559"/>
    </source>
</evidence>
<evidence type="ECO:0000256" key="4">
    <source>
        <dbReference type="HAMAP-Rule" id="MF_00279"/>
    </source>
</evidence>
<dbReference type="EC" id="2.6.99.2" evidence="4 5"/>
<dbReference type="UniPathway" id="UPA00244">
    <property type="reaction ID" value="UER00313"/>
</dbReference>
<proteinExistence type="inferred from homology"/>
<dbReference type="InterPro" id="IPR004569">
    <property type="entry name" value="PyrdxlP_synth_PdxJ"/>
</dbReference>
<dbReference type="SUPFAM" id="SSF63892">
    <property type="entry name" value="Pyridoxine 5'-phosphate synthase"/>
    <property type="match status" value="1"/>
</dbReference>
<feature type="active site" description="Proton acceptor" evidence="4">
    <location>
        <position position="74"/>
    </location>
</feature>
<comment type="function">
    <text evidence="4">Catalyzes the complicated ring closure reaction between the two acyclic compounds 1-deoxy-D-xylulose-5-phosphate (DXP) and 3-amino-2-oxopropyl phosphate (1-amino-acetone-3-phosphate or AAP) to form pyridoxine 5'-phosphate (PNP) and inorganic phosphate.</text>
</comment>
<dbReference type="Pfam" id="PF03740">
    <property type="entry name" value="PdxJ"/>
    <property type="match status" value="1"/>
</dbReference>
<evidence type="ECO:0000313" key="6">
    <source>
        <dbReference type="EMBL" id="PCJ42064.1"/>
    </source>
</evidence>
<dbReference type="NCBIfam" id="NF003626">
    <property type="entry name" value="PRK05265.1-4"/>
    <property type="match status" value="1"/>
</dbReference>
<comment type="caution">
    <text evidence="6">The sequence shown here is derived from an EMBL/GenBank/DDBJ whole genome shotgun (WGS) entry which is preliminary data.</text>
</comment>